<gene>
    <name evidence="1" type="ORF">AVDCRST_MAG68-2432</name>
</gene>
<protein>
    <submittedName>
        <fullName evidence="1">Uncharacterized protein</fullName>
    </submittedName>
</protein>
<proteinExistence type="predicted"/>
<dbReference type="EMBL" id="CADCTW010000118">
    <property type="protein sequence ID" value="CAA9330788.1"/>
    <property type="molecule type" value="Genomic_DNA"/>
</dbReference>
<reference evidence="1" key="1">
    <citation type="submission" date="2020-02" db="EMBL/GenBank/DDBJ databases">
        <authorList>
            <person name="Meier V. D."/>
        </authorList>
    </citation>
    <scope>NUCLEOTIDE SEQUENCE</scope>
    <source>
        <strain evidence="1">AVDCRST_MAG68</strain>
    </source>
</reference>
<organism evidence="1">
    <name type="scientific">uncultured Gemmatimonadota bacterium</name>
    <dbReference type="NCBI Taxonomy" id="203437"/>
    <lineage>
        <taxon>Bacteria</taxon>
        <taxon>Pseudomonadati</taxon>
        <taxon>Gemmatimonadota</taxon>
        <taxon>environmental samples</taxon>
    </lineage>
</organism>
<dbReference type="AlphaFoldDB" id="A0A6J4LE52"/>
<sequence>MPPGRTAPGAAAVSRAVPESGAAAGVSVPRITEATRSGVLSGERSVTWATVMRCAGSRKSSKRTVIPVESTAAAWTGRGGVLSGVTMLSATDGCAPVATRAAAVSRASNVSSARVLLTSVKARTEYSPSGICAKAKVPSAPVRVAYTSESGRWMASTRAPAAGRAVWRSSTVPDRKVSGIAGPVEKTRRTDSPMRLLKRSRTVESTTTW</sequence>
<name>A0A6J4LE52_9BACT</name>
<accession>A0A6J4LE52</accession>
<evidence type="ECO:0000313" key="1">
    <source>
        <dbReference type="EMBL" id="CAA9330788.1"/>
    </source>
</evidence>